<organism evidence="2 3">
    <name type="scientific">Candidatus Fukatsuia symbiotica</name>
    <dbReference type="NCBI Taxonomy" id="1878942"/>
    <lineage>
        <taxon>Bacteria</taxon>
        <taxon>Pseudomonadati</taxon>
        <taxon>Pseudomonadota</taxon>
        <taxon>Gammaproteobacteria</taxon>
        <taxon>Enterobacterales</taxon>
        <taxon>Yersiniaceae</taxon>
        <taxon>Candidatus Fukatsuia</taxon>
    </lineage>
</organism>
<evidence type="ECO:0000313" key="3">
    <source>
        <dbReference type="Proteomes" id="UP000261875"/>
    </source>
</evidence>
<name>A0A2U8I3C3_9GAMM</name>
<dbReference type="InterPro" id="IPR018873">
    <property type="entry name" value="KilA-N_DNA-bd_domain"/>
</dbReference>
<sequence length="68" mass="7938">MPNIIDIHQQAPLSPENLPVIIYHHKRVITTELLAQGYGTDSNNIQQNFKRNKERFIESKHYSRGHVT</sequence>
<dbReference type="OrthoDB" id="5574448at2"/>
<dbReference type="Pfam" id="PF10543">
    <property type="entry name" value="ORF6N"/>
    <property type="match status" value="1"/>
</dbReference>
<accession>A0A2U8I3C3</accession>
<dbReference type="KEGG" id="fsm:CCS41_02480"/>
<dbReference type="RefSeq" id="WP_119797157.1">
    <property type="nucleotide sequence ID" value="NZ_CP021659.1"/>
</dbReference>
<dbReference type="AlphaFoldDB" id="A0A2U8I3C3"/>
<gene>
    <name evidence="2" type="ORF">CCS41_02480</name>
</gene>
<feature type="domain" description="KilA-N DNA-binding" evidence="1">
    <location>
        <begin position="20"/>
        <end position="62"/>
    </location>
</feature>
<evidence type="ECO:0000259" key="1">
    <source>
        <dbReference type="Pfam" id="PF10543"/>
    </source>
</evidence>
<reference evidence="2 3" key="1">
    <citation type="submission" date="2017-05" db="EMBL/GenBank/DDBJ databases">
        <title>Genome sequence of Candidatus Fukatsuia symbiotica and Candidatus Hamiltonella defensa from Acyrthosiphon pisum strain 5D.</title>
        <authorList>
            <person name="Patel V.A."/>
            <person name="Chevignon G."/>
            <person name="Russell J.A."/>
            <person name="Oliver K.M."/>
        </authorList>
    </citation>
    <scope>NUCLEOTIDE SEQUENCE [LARGE SCALE GENOMIC DNA]</scope>
    <source>
        <strain evidence="2 3">5D</strain>
    </source>
</reference>
<dbReference type="Proteomes" id="UP000261875">
    <property type="component" value="Chromosome"/>
</dbReference>
<keyword evidence="3" id="KW-1185">Reference proteome</keyword>
<protein>
    <recommendedName>
        <fullName evidence="1">KilA-N DNA-binding domain-containing protein</fullName>
    </recommendedName>
</protein>
<proteinExistence type="predicted"/>
<evidence type="ECO:0000313" key="2">
    <source>
        <dbReference type="EMBL" id="AWK13620.1"/>
    </source>
</evidence>
<dbReference type="EMBL" id="CP021659">
    <property type="protein sequence ID" value="AWK13620.1"/>
    <property type="molecule type" value="Genomic_DNA"/>
</dbReference>